<dbReference type="Gene3D" id="1.10.10.2840">
    <property type="entry name" value="PucR C-terminal helix-turn-helix domain"/>
    <property type="match status" value="1"/>
</dbReference>
<sequence length="367" mass="42338">MWGESMISNQILQSTIEGLKAITRVDLCVMDTEGKNLASTFEEAEQYEEAVLNFAESPAESQVLSGNQFFKVFDEQQLEYIILARGDNDDVYMVGKIAGFQIQNLLIAYKERYDKDNFIKNLLLDNLLLVDIYNRAKKLHIDVEARRIVFLIETKNEKDSNALETVRSLFTGKTKDFITAVDEKDIIVVKELKPGESYEDMDKVAKTMLDMLNSEAMSSVNISYGTIVPEIKDVSRSYKEAKMALDVGKIFYADYNIVGYNNLGIGRLIYQLPMPLCKMFIREIFDGKSPDEFDEETLSTINKFFENSLNVSETSRQLYIHRNTLVYRLDKLQKTTNLDIRVFDDAITFKIALMVVKYMKYMENLEY</sequence>
<dbReference type="InterPro" id="IPR042070">
    <property type="entry name" value="PucR_C-HTH_sf"/>
</dbReference>
<dbReference type="AlphaFoldDB" id="V2Y146"/>
<dbReference type="eggNOG" id="COG3835">
    <property type="taxonomic scope" value="Bacteria"/>
</dbReference>
<feature type="domain" description="PucR C-terminal helix-turn-helix" evidence="2">
    <location>
        <begin position="298"/>
        <end position="354"/>
    </location>
</feature>
<protein>
    <submittedName>
        <fullName evidence="4">Uncharacterized protein</fullName>
    </submittedName>
</protein>
<dbReference type="InterPro" id="IPR041522">
    <property type="entry name" value="CdaR_GGDEF"/>
</dbReference>
<evidence type="ECO:0000259" key="2">
    <source>
        <dbReference type="Pfam" id="PF13556"/>
    </source>
</evidence>
<dbReference type="STRING" id="592026.GCWU0000282_003084"/>
<evidence type="ECO:0000313" key="5">
    <source>
        <dbReference type="Proteomes" id="UP000018227"/>
    </source>
</evidence>
<proteinExistence type="inferred from homology"/>
<organism evidence="4 5">
    <name type="scientific">Catonella morbi ATCC 51271</name>
    <dbReference type="NCBI Taxonomy" id="592026"/>
    <lineage>
        <taxon>Bacteria</taxon>
        <taxon>Bacillati</taxon>
        <taxon>Bacillota</taxon>
        <taxon>Clostridia</taxon>
        <taxon>Lachnospirales</taxon>
        <taxon>Lachnospiraceae</taxon>
        <taxon>Catonella</taxon>
    </lineage>
</organism>
<feature type="domain" description="CdaR GGDEF-like" evidence="3">
    <location>
        <begin position="131"/>
        <end position="247"/>
    </location>
</feature>
<dbReference type="Pfam" id="PF17853">
    <property type="entry name" value="GGDEF_2"/>
    <property type="match status" value="1"/>
</dbReference>
<dbReference type="HOGENOM" id="CLU_058212_1_0_9"/>
<dbReference type="InterPro" id="IPR009057">
    <property type="entry name" value="Homeodomain-like_sf"/>
</dbReference>
<dbReference type="Pfam" id="PF13556">
    <property type="entry name" value="HTH_30"/>
    <property type="match status" value="1"/>
</dbReference>
<comment type="caution">
    <text evidence="4">The sequence shown here is derived from an EMBL/GenBank/DDBJ whole genome shotgun (WGS) entry which is preliminary data.</text>
</comment>
<dbReference type="PANTHER" id="PTHR33744">
    <property type="entry name" value="CARBOHYDRATE DIACID REGULATOR"/>
    <property type="match status" value="1"/>
</dbReference>
<dbReference type="Proteomes" id="UP000018227">
    <property type="component" value="Unassembled WGS sequence"/>
</dbReference>
<dbReference type="InterPro" id="IPR051448">
    <property type="entry name" value="CdaR-like_regulators"/>
</dbReference>
<accession>V2Y146</accession>
<dbReference type="EMBL" id="ACIL03000020">
    <property type="protein sequence ID" value="ESL01787.1"/>
    <property type="molecule type" value="Genomic_DNA"/>
</dbReference>
<name>V2Y146_9FIRM</name>
<evidence type="ECO:0000256" key="1">
    <source>
        <dbReference type="ARBA" id="ARBA00006754"/>
    </source>
</evidence>
<gene>
    <name evidence="4" type="ORF">GCWU0000282_003084</name>
</gene>
<evidence type="ECO:0000259" key="3">
    <source>
        <dbReference type="Pfam" id="PF17853"/>
    </source>
</evidence>
<comment type="similarity">
    <text evidence="1">Belongs to the CdaR family.</text>
</comment>
<reference evidence="4 5" key="1">
    <citation type="submission" date="2013-06" db="EMBL/GenBank/DDBJ databases">
        <authorList>
            <person name="Weinstock G."/>
            <person name="Sodergren E."/>
            <person name="Clifton S."/>
            <person name="Fulton L."/>
            <person name="Fulton B."/>
            <person name="Courtney L."/>
            <person name="Fronick C."/>
            <person name="Harrison M."/>
            <person name="Strong C."/>
            <person name="Farmer C."/>
            <person name="Delahaunty K."/>
            <person name="Markovic C."/>
            <person name="Hall O."/>
            <person name="Minx P."/>
            <person name="Tomlinson C."/>
            <person name="Mitreva M."/>
            <person name="Nelson J."/>
            <person name="Hou S."/>
            <person name="Wollam A."/>
            <person name="Pepin K.H."/>
            <person name="Johnson M."/>
            <person name="Bhonagiri V."/>
            <person name="Nash W.E."/>
            <person name="Warren W."/>
            <person name="Chinwalla A."/>
            <person name="Mardis E.R."/>
            <person name="Wilson R.K."/>
        </authorList>
    </citation>
    <scope>NUCLEOTIDE SEQUENCE [LARGE SCALE GENOMIC DNA]</scope>
    <source>
        <strain evidence="4 5">ATCC 51271</strain>
    </source>
</reference>
<evidence type="ECO:0000313" key="4">
    <source>
        <dbReference type="EMBL" id="ESL01787.1"/>
    </source>
</evidence>
<dbReference type="PANTHER" id="PTHR33744:SF15">
    <property type="entry name" value="CARBOHYDRATE DIACID REGULATOR"/>
    <property type="match status" value="1"/>
</dbReference>
<dbReference type="SUPFAM" id="SSF46689">
    <property type="entry name" value="Homeodomain-like"/>
    <property type="match status" value="1"/>
</dbReference>
<dbReference type="InterPro" id="IPR025736">
    <property type="entry name" value="PucR_C-HTH_dom"/>
</dbReference>
<keyword evidence="5" id="KW-1185">Reference proteome</keyword>